<feature type="transmembrane region" description="Helical" evidence="2">
    <location>
        <begin position="3142"/>
        <end position="3162"/>
    </location>
</feature>
<dbReference type="Proteomes" id="UP000831156">
    <property type="component" value="Chromosome 2"/>
</dbReference>
<feature type="transmembrane region" description="Helical" evidence="2">
    <location>
        <begin position="246"/>
        <end position="267"/>
    </location>
</feature>
<accession>A0ABY1UHM6</accession>
<organism evidence="3 4">
    <name type="scientific">Plasmodium gaboni</name>
    <dbReference type="NCBI Taxonomy" id="647221"/>
    <lineage>
        <taxon>Eukaryota</taxon>
        <taxon>Sar</taxon>
        <taxon>Alveolata</taxon>
        <taxon>Apicomplexa</taxon>
        <taxon>Aconoidasida</taxon>
        <taxon>Haemosporida</taxon>
        <taxon>Plasmodiidae</taxon>
        <taxon>Plasmodium</taxon>
        <taxon>Plasmodium (Laverania)</taxon>
    </lineage>
</organism>
<feature type="transmembrane region" description="Helical" evidence="2">
    <location>
        <begin position="2898"/>
        <end position="2916"/>
    </location>
</feature>
<feature type="region of interest" description="Disordered" evidence="1">
    <location>
        <begin position="449"/>
        <end position="509"/>
    </location>
</feature>
<protein>
    <recommendedName>
        <fullName evidence="5">Separase</fullName>
    </recommendedName>
</protein>
<evidence type="ECO:0008006" key="5">
    <source>
        <dbReference type="Google" id="ProtNLM"/>
    </source>
</evidence>
<keyword evidence="4" id="KW-1185">Reference proteome</keyword>
<keyword evidence="2" id="KW-1133">Transmembrane helix</keyword>
<feature type="compositionally biased region" description="Low complexity" evidence="1">
    <location>
        <begin position="1211"/>
        <end position="1220"/>
    </location>
</feature>
<feature type="region of interest" description="Disordered" evidence="1">
    <location>
        <begin position="1232"/>
        <end position="1265"/>
    </location>
</feature>
<feature type="transmembrane region" description="Helical" evidence="2">
    <location>
        <begin position="3334"/>
        <end position="3355"/>
    </location>
</feature>
<evidence type="ECO:0000256" key="1">
    <source>
        <dbReference type="SAM" id="MobiDB-lite"/>
    </source>
</evidence>
<evidence type="ECO:0000256" key="2">
    <source>
        <dbReference type="SAM" id="Phobius"/>
    </source>
</evidence>
<feature type="compositionally biased region" description="Low complexity" evidence="1">
    <location>
        <begin position="1232"/>
        <end position="1253"/>
    </location>
</feature>
<feature type="compositionally biased region" description="Basic and acidic residues" evidence="1">
    <location>
        <begin position="881"/>
        <end position="918"/>
    </location>
</feature>
<reference evidence="3 4" key="1">
    <citation type="submission" date="2016-09" db="EMBL/GenBank/DDBJ databases">
        <authorList>
            <consortium name="Pathogen Informatics"/>
            <person name="Sun Q."/>
            <person name="Inoue M."/>
        </authorList>
    </citation>
    <scope>NUCLEOTIDE SEQUENCE [LARGE SCALE GENOMIC DNA]</scope>
</reference>
<dbReference type="EMBL" id="LT969425">
    <property type="protein sequence ID" value="SOV10399.1"/>
    <property type="molecule type" value="Genomic_DNA"/>
</dbReference>
<feature type="region of interest" description="Disordered" evidence="1">
    <location>
        <begin position="2777"/>
        <end position="2796"/>
    </location>
</feature>
<dbReference type="PANTHER" id="PTHR40201:SF1">
    <property type="entry name" value="AP-3 COMPLEX SUBUNIT DELTA"/>
    <property type="match status" value="1"/>
</dbReference>
<feature type="compositionally biased region" description="Basic residues" evidence="1">
    <location>
        <begin position="2785"/>
        <end position="2795"/>
    </location>
</feature>
<feature type="compositionally biased region" description="Low complexity" evidence="1">
    <location>
        <begin position="2218"/>
        <end position="2246"/>
    </location>
</feature>
<keyword evidence="2" id="KW-0472">Membrane</keyword>
<proteinExistence type="predicted"/>
<feature type="transmembrane region" description="Helical" evidence="2">
    <location>
        <begin position="3397"/>
        <end position="3415"/>
    </location>
</feature>
<keyword evidence="2" id="KW-0812">Transmembrane</keyword>
<feature type="region of interest" description="Disordered" evidence="1">
    <location>
        <begin position="3531"/>
        <end position="3550"/>
    </location>
</feature>
<feature type="region of interest" description="Disordered" evidence="1">
    <location>
        <begin position="875"/>
        <end position="918"/>
    </location>
</feature>
<feature type="compositionally biased region" description="Low complexity" evidence="1">
    <location>
        <begin position="460"/>
        <end position="481"/>
    </location>
</feature>
<sequence length="3992" mass="482774">MTKEYISNKKVYELLSEGSYYGYEEELKSIFETRYMNILSYLCPSNKSSFEDEIISLRIQKYINEYLSFNNSTSYFFGFSKELIFHCLKIYFTDLEYEEVDIIKSCSDRDIMNDMGTHNNHNNNNNINVDGEKYNGEDDIKLIERIKKNTDVLNMDKLHLLYCDEYFYIFKNILYVLKRCEVFYFYTNYKVEEFSYEENLLYDLFSIIEKKFNIHDLIQIYYDTYKDTNNYFDLLKKIDIENIVWIYKYILLFLNIQIYCINIFFYLQLRLNILSQSNIKSYLNIFFTFPNLSISNEYINEDIITNTLQQKEYSIIFFICSICNIITYEDIHKYINCYLSINLFKLFFFFKKNNNVNDNPNHYEHNIKMLSGSLPYFLDILKNFIFINDNFVYKRILIQILENSLYIHSVQPLDFHSTLIDSSGYRTPYSRNDKERLYKSNVTFDITDRNNKNGDIKSVNHNNNEHNNNNNNEHNNSNSKSNRCDNLNNDDGSFFQTPNTTNDYNKGDKNEEHSLDLSYIENKFVDSNRCNTNVDVININISLVQNMKKNIQQKEFFRKNINKNLFLNVCILLFKKQNFLLYTHDIKKEYKNINTCLEYLQNDYYQYDIYSLKYFLYNYHYKETEIITNYKEKKKCLCPFISVESKNILLEISSLFFSFDYLKFYINENNIYANNKKNNNINNIYDIINKHKKKYDIYEKKTKKKKQKNFIDKNILHPVILYNVNRLLLDFFYDKISKASIQTLIIFNHNLLSIYRILKTLIGTNSNLINFNEVTKIIERISKQERNITNNENNNININTNINININTNMVILEDTLYYKIIYILRKKNINKDTIYITYIEYYYILLDYFCKYFYNNMDTYFKYNYKNKSNAGKKYVKNKNGTDKKGYNKNDNKNDNHNDNHNDNKNDNHNDNNNDNNNDNHNDDDILYCDDENDNIFNFFENIVKFFCNILQINKCFHILIEIKLNYYFKIPYDIKNTFISLFTYLFYFSLKVQEFSRFKIMIIRCLSFLLKKKNINKLNAYIFQLFSYLENDQININEKRMVNKKKSLKSKKHYRNKEEEEHSYNNNTMNDNSVSNLYRDVDNEDDEKYMERRQNRNVFSNINDDKYNNLLDFKYTKENIDIKENFRIDISFLKIFFLLNDVRKINLNESNRKTHKLEGISKKRMKKLNVDRYTNNDNNDNNNNNNNKYKDRSIFLSSQDEEKSKSSDPSDSYSSSQYESSKLSYENDIINISDNNNNSNSSNSSNSSSSSCDDVDPYNYNKNNQDNDCNKFGVVVNYFNVHMPNFEKSYNINYVLEDISFDDIFLISLIDIWDINNNKNLLILIDDLLKIYEEEKKKKLYVCTSSILKIFQRIIKKKSNSYFLFNIYKAFENDIKLILDSINILIKKWVVWTFKHCDNIFNREKNINIKKLVKLFFISFYKYLKNYFLQIYYHFFYNIQIYNKKNYNFENFFFYIYSKYINKIFVDVFSSTSFVFNVSKLYMMNMCISITNNMIDVVKYINVERVKQVFYEYNIMKGIQMSKHHHEGDSNYSDNYSDNYDDNYNDGVNYYNNIYNKIIKSYGGELNETIPFMNPESYNKMNEDDIHHSIMNTNGFNKIMKNIIINHNSLIKDDNDIYTKKRMNIFQISPPTTSEQLMNNHYTLNYLTDIMLLQKDYIYNIDNNMNEEKQNNFFKHFYNHNKNNFMADYPNYILENNNNNNNNNNKDYMTIKKKSPIEAYDNNYYMFNNIINEEENIILNNNKMASSIYIDKRLINEDTKKMEPFFNKITDIKNNHNNKYTKNNEQNELILYSYNNMIKNNIIFVQFFFYTQNVLKIIFQNNYIFFLSDFLFINYKRKECMHEKKEGHNKEENMNKINGNNMKKNDLISILTYHSQECSFYYSIFNCIINDYNFLYYSKKYDPDLLNCFIMNTHKKNKGYSKLYKQIVNKIIYMYTTLLNIYSNFYFIKEVHDIATNISNQIFSLFDTSNFVLSLFPKHSYSMVEGNNSVSKSLNNDILYMKKKKRENETRENLSLSLLSFILKDYKNSCSLYDSLNRFFKINNFNNIYFMCKYNNGYLPLESVINIFIELIFYHFIKLININDNINSYEFLDLSEYNSNKCYELLRFLFFFIKQNDLISLNIYKYIFDLLIYIIEHYIADVNYYLCSGIAWNIYFNKIKILNLCLHFLNSIYFNIFFDDIRNEHVTTEDEKNNTTEDKTKKHNDQQQQKGEANNKKNNNNNSNSNSNNNSNNNNNSNSNNNSSHAKIIDEHRKSRLWGILECIFYNVINKLHVNSINCLKKNKVQTYNLEEETQNELNYKSYFLNYNKDFKKEIYYYLYNLNIASEIFELIIKGIYINETKIYPIIINICYDRNISNIFFNINYDNLNNILEKYIYLHRNKKDHYKNLKYLLCKNKFIYMNKYISYIDDDDIINNMLQLLRRKNIYYKYILNINEYNNLDTYKYKRKRKFINYNNINMKSNNNNNNIYNTNNFYEYNDSISIKNILQKKIELLDDDYICSRMFDIQSQKMYGEKNYLFDVNNYIYNMNFIYNNYQENSYINDILNGKKKIFTLQISDYDNHMNYNSIYMDCIQNNHIITNDHLKKMNNANNINHLNTNKNYLDNFISNYDSFNLSDNKKYSYNNNHNNNNHNNNENYKTDEIIQKKIDTSIWKNIDSIFPETFINSDEQNACNYDPIDSINLGSSFFSNNEKKYIQINNQMKKECLLLNINYDKQYNIIYNKYNHISHYDDINNFNNNNNSFIKDIYEIHMEKNTKRNKEKKKKKKYIFLNDKEKEKGKEKRNNHKTTHHHNNITFRGDESYKSFYSHNFKNEVKCMKYINLTQSLYDAKYRLLLLFYKFIIILKHKELLENTNYIKEEKEFLKKHHIKRNIPFLFFIYELMITFLNTADNINKNTYYYVLIINILVNLFLFVNKRDYDKENYYISDINDSFEPKTDMNNNNIKCSKNNMRNNKNDKEYIDNHSNYAMFYCDLYGDNFFISNGKKNNENIIFHTLNNMSHREMCKYYLIGKNRYIENYINKIILKNKNKINNTSSININKKIDNILYSYINITDDTLNIRKKNKLNIKRYHLKKSIKKNKYLYNMPIFLSLFLRCITIHLHYFKFYHRYIYFLKHYNMLHIPHAVHKHLYSTHHFNINLFVNMLELFYVFIQIYNNYFLSFCDISNVNKNMQGDKIYYQYSNKNEDDEKNVSSLYKEKYNNEINIKDKYNNNNNNNNNVYPLDSKFVIIYLNTLKEILKECYDCHLRHMKHNENMEKSSFIEHLLLYFLYNRINTIYELFYNFYFTYLRKKEYNNDILLDIVNEHIYNIIGNRIYDQLNKINNFLDDKEYYYFYINTLTFITLNKQICIYIMKKKILNKLIYIPCIYHSLFDKNKNFTSIYQLNNNQYIRNKEHIIFCSLIVFIIKLLYIFVKNFKQTNYNNNDSEKENNHNKENIESIERIESIENINNMGHVFYSSFISENPYHHATKNLDFYNDHTFMESMKIATSRVHENPYYRKYKKEPNTSNEHKIRDHNMDINNSNNFLRSNDTNTTTNNDHNNNSHKYKGTYKVYRIHDEEDIVQDNNYSSDDYVNSNYNFHQHNNYEDSSKDNSHNNSSCDDKHLNNPYISSNKKRKEKKKKNEIIPNEIEYFLEAILNVVGKLSDRINFIFLKIEKINCLAIFEESYLYVELLTKISYYCNIYNINNFLISLMDKRVEHHLFYINRILEKFIYEKEVIIYPYSPYEINASKNIPNNQDKKNKKKSTKNELTLFTQRVLYICYKSILNYNTILLNLIQNPYFKNSHFVIHLYILILKSTRLVTNIIEHFGKKNTTLIRTIKASDNNSYVPICLDILNTEKEKKKEKIQYTRGAGKTSFAYYLSDSNTRSEESAYPGEIIQYNKSIDEYINTQRVYKNDYLFNFLPEFISLKTYYNILKEILERSAFLGAFVLDKFKNSDEDSCLKQILVSNIFSYLIHINATLLPSNICTNNLKKKCTLIYNYVVNVHKK</sequence>
<feature type="transmembrane region" description="Helical" evidence="2">
    <location>
        <begin position="3267"/>
        <end position="3287"/>
    </location>
</feature>
<feature type="compositionally biased region" description="Polar residues" evidence="1">
    <location>
        <begin position="484"/>
        <end position="504"/>
    </location>
</feature>
<feature type="compositionally biased region" description="Low complexity" evidence="1">
    <location>
        <begin position="1177"/>
        <end position="1189"/>
    </location>
</feature>
<gene>
    <name evidence="3" type="ORF">PGABG01_0210100</name>
</gene>
<feature type="compositionally biased region" description="Basic and acidic residues" evidence="1">
    <location>
        <begin position="2191"/>
        <end position="2207"/>
    </location>
</feature>
<feature type="transmembrane region" description="Helical" evidence="2">
    <location>
        <begin position="3084"/>
        <end position="3106"/>
    </location>
</feature>
<feature type="compositionally biased region" description="Basic and acidic residues" evidence="1">
    <location>
        <begin position="3586"/>
        <end position="3607"/>
    </location>
</feature>
<feature type="region of interest" description="Disordered" evidence="1">
    <location>
        <begin position="3575"/>
        <end position="3623"/>
    </location>
</feature>
<feature type="compositionally biased region" description="Low complexity" evidence="1">
    <location>
        <begin position="3531"/>
        <end position="3543"/>
    </location>
</feature>
<evidence type="ECO:0000313" key="4">
    <source>
        <dbReference type="Proteomes" id="UP000831156"/>
    </source>
</evidence>
<name>A0ABY1UHM6_9APIC</name>
<feature type="region of interest" description="Disordered" evidence="1">
    <location>
        <begin position="1160"/>
        <end position="1220"/>
    </location>
</feature>
<evidence type="ECO:0000313" key="3">
    <source>
        <dbReference type="EMBL" id="SOV10399.1"/>
    </source>
</evidence>
<dbReference type="PANTHER" id="PTHR40201">
    <property type="entry name" value="OSMIOPHILIC BODY PROTEIN"/>
    <property type="match status" value="1"/>
</dbReference>
<feature type="region of interest" description="Disordered" evidence="1">
    <location>
        <begin position="2191"/>
        <end position="2246"/>
    </location>
</feature>